<protein>
    <submittedName>
        <fullName evidence="1">Oxidoreductase</fullName>
    </submittedName>
</protein>
<keyword evidence="2" id="KW-1185">Reference proteome</keyword>
<organism evidence="1 2">
    <name type="scientific">Aspergillus brunneoviolaceus CBS 621.78</name>
    <dbReference type="NCBI Taxonomy" id="1450534"/>
    <lineage>
        <taxon>Eukaryota</taxon>
        <taxon>Fungi</taxon>
        <taxon>Dikarya</taxon>
        <taxon>Ascomycota</taxon>
        <taxon>Pezizomycotina</taxon>
        <taxon>Eurotiomycetes</taxon>
        <taxon>Eurotiomycetidae</taxon>
        <taxon>Eurotiales</taxon>
        <taxon>Aspergillaceae</taxon>
        <taxon>Aspergillus</taxon>
        <taxon>Aspergillus subgen. Circumdati</taxon>
    </lineage>
</organism>
<accession>A0ACD1GL42</accession>
<name>A0ACD1GL42_9EURO</name>
<proteinExistence type="predicted"/>
<dbReference type="Proteomes" id="UP000249057">
    <property type="component" value="Unassembled WGS sequence"/>
</dbReference>
<gene>
    <name evidence="1" type="ORF">BO95DRAFT_427926</name>
</gene>
<evidence type="ECO:0000313" key="2">
    <source>
        <dbReference type="Proteomes" id="UP000249057"/>
    </source>
</evidence>
<dbReference type="EMBL" id="KZ825315">
    <property type="protein sequence ID" value="RAH50004.1"/>
    <property type="molecule type" value="Genomic_DNA"/>
</dbReference>
<reference evidence="1" key="1">
    <citation type="submission" date="2018-02" db="EMBL/GenBank/DDBJ databases">
        <title>The genomes of Aspergillus section Nigri reveals drivers in fungal speciation.</title>
        <authorList>
            <consortium name="DOE Joint Genome Institute"/>
            <person name="Vesth T.C."/>
            <person name="Nybo J."/>
            <person name="Theobald S."/>
            <person name="Brandl J."/>
            <person name="Frisvad J.C."/>
            <person name="Nielsen K.F."/>
            <person name="Lyhne E.K."/>
            <person name="Kogle M.E."/>
            <person name="Kuo A."/>
            <person name="Riley R."/>
            <person name="Clum A."/>
            <person name="Nolan M."/>
            <person name="Lipzen A."/>
            <person name="Salamov A."/>
            <person name="Henrissat B."/>
            <person name="Wiebenga A."/>
            <person name="De vries R.P."/>
            <person name="Grigoriev I.V."/>
            <person name="Mortensen U.H."/>
            <person name="Andersen M.R."/>
            <person name="Baker S.E."/>
        </authorList>
    </citation>
    <scope>NUCLEOTIDE SEQUENCE</scope>
    <source>
        <strain evidence="1">CBS 621.78</strain>
    </source>
</reference>
<evidence type="ECO:0000313" key="1">
    <source>
        <dbReference type="EMBL" id="RAH50004.1"/>
    </source>
</evidence>
<sequence length="310" mass="33462">MGPVAQLQTINLQALKRGCADEVSKLLGAAEQNGIFYLDLTDEVPLDGVPDEIDRLSRSLFGLSAEEKMRFDVDKLDPYKLNGYKPVGRNAGGIPGQRDGFESYAISSNPDSPAPPVVAQFRPELAEFQSICLDLAQVLFESLSVACGLPKESSFQACHSNPALNLVRLLRYPGALAPDNPHFSIPQPAHTDMGSLTFLCTDAPGLQIQPVGSSDWLHVLPKRGHPVVNLGDAMKTLSNGRFQSVLHRVISVPGGGILGAEDRYSFAYLLRPEPSTPMAPLPGLGSVGSEGEPVRTCEEWVSMKFRALRA</sequence>